<keyword evidence="3" id="KW-1185">Reference proteome</keyword>
<dbReference type="AlphaFoldDB" id="A0A1I7N0P0"/>
<protein>
    <recommendedName>
        <fullName evidence="4">DUF945 domain-containing protein</fullName>
    </recommendedName>
</protein>
<organism evidence="2 3">
    <name type="scientific">Devosia crocina</name>
    <dbReference type="NCBI Taxonomy" id="429728"/>
    <lineage>
        <taxon>Bacteria</taxon>
        <taxon>Pseudomonadati</taxon>
        <taxon>Pseudomonadota</taxon>
        <taxon>Alphaproteobacteria</taxon>
        <taxon>Hyphomicrobiales</taxon>
        <taxon>Devosiaceae</taxon>
        <taxon>Devosia</taxon>
    </lineage>
</organism>
<name>A0A1I7N0P0_9HYPH</name>
<evidence type="ECO:0000256" key="1">
    <source>
        <dbReference type="SAM" id="SignalP"/>
    </source>
</evidence>
<keyword evidence="1" id="KW-0732">Signal</keyword>
<dbReference type="PROSITE" id="PS00430">
    <property type="entry name" value="TONB_DEPENDENT_REC_1"/>
    <property type="match status" value="1"/>
</dbReference>
<sequence length="407" mass="42707">MMSSTTSRSLMLATGLATLAMMQPAMALDAQTFVDRIAAVYEVGGYNITFGPATLEGDTVTVDGATVSLLGLEDESWTIDTTLTFSGVAETEDGGFTAESLTIPDIDTEFAQDPVGHLTMTDVEANDIYLPPADAINNLALLESVGSITTGPLTVTRDGEDFFSIQSISAVNEFTYDDADTLIDIASTFDVAGISANLQTMAEEDPEAGPVIEALGLTQINGSISQIMTWDMTDGHLVIEEFLFDFDEVGALDITADISGFTPQVLDKVAAMQSPTIDLTSEEAQAQQMMVGMELLQALTLTSASVRYDDDSLAGKLLDLFAAQSGADRAQFVEGLKAMAPQMIGQAGIPALTDMAIPAINAFLDDPQSFEIAVRPATPTTLLVLSAAAANPAGLISALGLSITANQ</sequence>
<dbReference type="InterPro" id="IPR010916">
    <property type="entry name" value="TonB_box_CS"/>
</dbReference>
<evidence type="ECO:0000313" key="3">
    <source>
        <dbReference type="Proteomes" id="UP000199074"/>
    </source>
</evidence>
<proteinExistence type="predicted"/>
<dbReference type="Proteomes" id="UP000199074">
    <property type="component" value="Unassembled WGS sequence"/>
</dbReference>
<accession>A0A1I7N0P0</accession>
<feature type="chain" id="PRO_5011579190" description="DUF945 domain-containing protein" evidence="1">
    <location>
        <begin position="28"/>
        <end position="407"/>
    </location>
</feature>
<gene>
    <name evidence="2" type="ORF">SAMN05216456_0471</name>
</gene>
<feature type="signal peptide" evidence="1">
    <location>
        <begin position="1"/>
        <end position="27"/>
    </location>
</feature>
<evidence type="ECO:0008006" key="4">
    <source>
        <dbReference type="Google" id="ProtNLM"/>
    </source>
</evidence>
<dbReference type="STRING" id="429728.SAMN05216456_0471"/>
<evidence type="ECO:0000313" key="2">
    <source>
        <dbReference type="EMBL" id="SFV28239.1"/>
    </source>
</evidence>
<dbReference type="EMBL" id="FPCK01000001">
    <property type="protein sequence ID" value="SFV28239.1"/>
    <property type="molecule type" value="Genomic_DNA"/>
</dbReference>
<dbReference type="RefSeq" id="WP_092420402.1">
    <property type="nucleotide sequence ID" value="NZ_FPCK01000001.1"/>
</dbReference>
<reference evidence="2 3" key="1">
    <citation type="submission" date="2016-10" db="EMBL/GenBank/DDBJ databases">
        <authorList>
            <person name="de Groot N.N."/>
        </authorList>
    </citation>
    <scope>NUCLEOTIDE SEQUENCE [LARGE SCALE GENOMIC DNA]</scope>
    <source>
        <strain evidence="2 3">IPL20</strain>
    </source>
</reference>
<dbReference type="OrthoDB" id="7824623at2"/>